<accession>A0A5C6FEA3</accession>
<dbReference type="Pfam" id="PF13472">
    <property type="entry name" value="Lipase_GDSL_2"/>
    <property type="match status" value="1"/>
</dbReference>
<dbReference type="Pfam" id="PF23500">
    <property type="entry name" value="DUF7133"/>
    <property type="match status" value="1"/>
</dbReference>
<dbReference type="InterPro" id="IPR011041">
    <property type="entry name" value="Quinoprot_gluc/sorb_DH_b-prop"/>
</dbReference>
<dbReference type="InterPro" id="IPR036909">
    <property type="entry name" value="Cyt_c-like_dom_sf"/>
</dbReference>
<evidence type="ECO:0000313" key="6">
    <source>
        <dbReference type="EMBL" id="TWU59082.1"/>
    </source>
</evidence>
<feature type="domain" description="Cytochrome c" evidence="5">
    <location>
        <begin position="942"/>
        <end position="1076"/>
    </location>
</feature>
<dbReference type="CDD" id="cd01834">
    <property type="entry name" value="SGNH_hydrolase_like_2"/>
    <property type="match status" value="1"/>
</dbReference>
<dbReference type="Gene3D" id="1.25.10.10">
    <property type="entry name" value="Leucine-rich Repeat Variant"/>
    <property type="match status" value="1"/>
</dbReference>
<dbReference type="PANTHER" id="PTHR33546:SF1">
    <property type="entry name" value="LARGE, MULTIFUNCTIONAL SECRETED PROTEIN"/>
    <property type="match status" value="1"/>
</dbReference>
<dbReference type="InterPro" id="IPR011042">
    <property type="entry name" value="6-blade_b-propeller_TolB-like"/>
</dbReference>
<gene>
    <name evidence="6" type="ORF">Poly51_18680</name>
</gene>
<dbReference type="InterPro" id="IPR036514">
    <property type="entry name" value="SGNH_hydro_sf"/>
</dbReference>
<dbReference type="GO" id="GO:0009055">
    <property type="term" value="F:electron transfer activity"/>
    <property type="evidence" value="ECO:0007669"/>
    <property type="project" value="InterPro"/>
</dbReference>
<dbReference type="Pfam" id="PF00034">
    <property type="entry name" value="Cytochrom_C"/>
    <property type="match status" value="1"/>
</dbReference>
<evidence type="ECO:0000256" key="1">
    <source>
        <dbReference type="ARBA" id="ARBA00022617"/>
    </source>
</evidence>
<comment type="caution">
    <text evidence="6">The sequence shown here is derived from an EMBL/GenBank/DDBJ whole genome shotgun (WGS) entry which is preliminary data.</text>
</comment>
<evidence type="ECO:0000256" key="3">
    <source>
        <dbReference type="ARBA" id="ARBA00023004"/>
    </source>
</evidence>
<keyword evidence="1 4" id="KW-0349">Heme</keyword>
<dbReference type="GO" id="GO:0046872">
    <property type="term" value="F:metal ion binding"/>
    <property type="evidence" value="ECO:0007669"/>
    <property type="project" value="UniProtKB-KW"/>
</dbReference>
<evidence type="ECO:0000256" key="4">
    <source>
        <dbReference type="PROSITE-ProRule" id="PRU00433"/>
    </source>
</evidence>
<dbReference type="GO" id="GO:0016788">
    <property type="term" value="F:hydrolase activity, acting on ester bonds"/>
    <property type="evidence" value="ECO:0007669"/>
    <property type="project" value="UniProtKB-ARBA"/>
</dbReference>
<dbReference type="OrthoDB" id="228131at2"/>
<dbReference type="InterPro" id="IPR013830">
    <property type="entry name" value="SGNH_hydro"/>
</dbReference>
<name>A0A5C6FEA3_9BACT</name>
<dbReference type="SUPFAM" id="SSF48371">
    <property type="entry name" value="ARM repeat"/>
    <property type="match status" value="1"/>
</dbReference>
<dbReference type="InterPro" id="IPR013428">
    <property type="entry name" value="Membrane-bound_put_N"/>
</dbReference>
<dbReference type="NCBIfam" id="TIGR02603">
    <property type="entry name" value="CxxCH_TIGR02603"/>
    <property type="match status" value="1"/>
</dbReference>
<protein>
    <submittedName>
        <fullName evidence="6">Cytochrome c</fullName>
    </submittedName>
</protein>
<dbReference type="Gene3D" id="3.40.50.1110">
    <property type="entry name" value="SGNH hydrolase"/>
    <property type="match status" value="1"/>
</dbReference>
<keyword evidence="2 4" id="KW-0479">Metal-binding</keyword>
<reference evidence="6 7" key="1">
    <citation type="submission" date="2019-02" db="EMBL/GenBank/DDBJ databases">
        <title>Deep-cultivation of Planctomycetes and their phenomic and genomic characterization uncovers novel biology.</title>
        <authorList>
            <person name="Wiegand S."/>
            <person name="Jogler M."/>
            <person name="Boedeker C."/>
            <person name="Pinto D."/>
            <person name="Vollmers J."/>
            <person name="Rivas-Marin E."/>
            <person name="Kohn T."/>
            <person name="Peeters S.H."/>
            <person name="Heuer A."/>
            <person name="Rast P."/>
            <person name="Oberbeckmann S."/>
            <person name="Bunk B."/>
            <person name="Jeske O."/>
            <person name="Meyerdierks A."/>
            <person name="Storesund J.E."/>
            <person name="Kallscheuer N."/>
            <person name="Luecker S."/>
            <person name="Lage O.M."/>
            <person name="Pohl T."/>
            <person name="Merkel B.J."/>
            <person name="Hornburger P."/>
            <person name="Mueller R.-W."/>
            <person name="Bruemmer F."/>
            <person name="Labrenz M."/>
            <person name="Spormann A.M."/>
            <person name="Op Den Camp H."/>
            <person name="Overmann J."/>
            <person name="Amann R."/>
            <person name="Jetten M.S.M."/>
            <person name="Mascher T."/>
            <person name="Medema M.H."/>
            <person name="Devos D.P."/>
            <person name="Kaster A.-K."/>
            <person name="Ovreas L."/>
            <person name="Rohde M."/>
            <person name="Galperin M.Y."/>
            <person name="Jogler C."/>
        </authorList>
    </citation>
    <scope>NUCLEOTIDE SEQUENCE [LARGE SCALE GENOMIC DNA]</scope>
    <source>
        <strain evidence="6 7">Poly51</strain>
    </source>
</reference>
<dbReference type="PANTHER" id="PTHR33546">
    <property type="entry name" value="LARGE, MULTIFUNCTIONAL SECRETED PROTEIN-RELATED"/>
    <property type="match status" value="1"/>
</dbReference>
<dbReference type="EMBL" id="SJPW01000002">
    <property type="protein sequence ID" value="TWU59082.1"/>
    <property type="molecule type" value="Genomic_DNA"/>
</dbReference>
<dbReference type="PROSITE" id="PS51007">
    <property type="entry name" value="CYTC"/>
    <property type="match status" value="1"/>
</dbReference>
<dbReference type="SUPFAM" id="SSF46626">
    <property type="entry name" value="Cytochrome c"/>
    <property type="match status" value="1"/>
</dbReference>
<dbReference type="InterPro" id="IPR009056">
    <property type="entry name" value="Cyt_c-like_dom"/>
</dbReference>
<dbReference type="InterPro" id="IPR011989">
    <property type="entry name" value="ARM-like"/>
</dbReference>
<dbReference type="InterPro" id="IPR013427">
    <property type="entry name" value="Haem-bd_dom_put"/>
</dbReference>
<keyword evidence="7" id="KW-1185">Reference proteome</keyword>
<dbReference type="Gene3D" id="1.10.760.10">
    <property type="entry name" value="Cytochrome c-like domain"/>
    <property type="match status" value="1"/>
</dbReference>
<dbReference type="SUPFAM" id="SSF52266">
    <property type="entry name" value="SGNH hydrolase"/>
    <property type="match status" value="1"/>
</dbReference>
<dbReference type="AlphaFoldDB" id="A0A5C6FEA3"/>
<dbReference type="NCBIfam" id="TIGR02604">
    <property type="entry name" value="Piru_Ver_Nterm"/>
    <property type="match status" value="1"/>
</dbReference>
<dbReference type="InterPro" id="IPR055557">
    <property type="entry name" value="DUF7133"/>
</dbReference>
<evidence type="ECO:0000256" key="2">
    <source>
        <dbReference type="ARBA" id="ARBA00022723"/>
    </source>
</evidence>
<sequence length="1244" mass="139638">MYSRVFKYIAFFSVLAFGSVSIVWGGDSDAIQIHDHQRIALVGNSTAERMSLFGNFETRFQLRFADKKVQFRNFGWPADEVGIQQRPGNYTEIDDPFLVFAPDLLICFFGFNESFSGASDTDMNRFVADYEAYLAKESDRLAGVGSQPRFVLVSPIAFENTGNRLQPDGRAENDRLGRYTLAIKDLADAKGLPFVDLFTPTMDRFDEQPGAQYTINGVHLNEQGDALVGSLLDASLFGESASTIDTRRFNQVKEIVNEKSWLHLQDYRMLNGWYVYGGRRTWDTETFPGEYQKIRKMVAVRDAYLWDLAAGRSVPSVPDDSATGEVFIPETMFGTRDEGFRAMREPKTLEYPTPEQSIAQMKVPDGFKVEMFASEREFPELANPTQIAFDSKGRLWVSCMVNYPQWLPGKSRPNDRLLILEDTDGDGKADVCKTFYDKLICPTGFEFYKDGVIVVDEPSLLFIRDTDGDDKADEVTRILDGIGTDDTHHAMGAWEYSPGGLLHMLEGIAMSTGLETPWGPHRYNGASGSYVWDLESLKLRHFRTPGHYNPWCLVFDKEGNGVIGDGTNANQHWTNPLSGGEVQTRSSIDAIFDNEGIRPAAGNEFLTTRQFPDEYHRQLIYACVINLHGMPSFEVTDDADTCGLTGKRVANLIESDDMFFRPVDPKIGPDGALWFGDWCNALIGHMQYSQRDPNRDHEHGRIYRLVNTTLPLVTKVTQADASIEQLLEQLTAYETRTRYRARRELVARDEDAVATAVKTWAAASDDPEVWREALWVQESMHRVDGELVSRIMTDADSKARAAAVHVVGNQWEWMDDPNPFLWQGVTDADARVRMEAVRGASLQPTPEAVKIALKATRKPMDKWIEYVLSDALQTLQPVWESADGEALVASLPAEGQAYLKDFIITRGPGADIHKPLKVMVNVDAKQADKEQALLEVVASSGGDAANGKIVFNRVCAACHQHGELGKKFGPNLSDVGDRMTKHEIIRSIVWPNDTIAKGYETILILDYDGNTTNGFVLAEDDEEITLGIADGKTKTVAKDDIEIRKEMKASSMPEGLTETIAPKEFMDLVAFLSGGWIATNPNLDFNLQEYEGMGEVSRQTHVKLDDGFPIEMNDEAQHLLSHEGLRKNTYAFHSANQSSESTDVIIRFNDPTIVRFVKIFNRRDAQFHDRAKGLAMWTSNDGKEWKQVWMSEEAYPDWSFGLPGDQPIKYAKFALTRPGIFHLDRVTFYGDVILGGDVDSIDNR</sequence>
<dbReference type="SUPFAM" id="SSF50952">
    <property type="entry name" value="Soluble quinoprotein glucose dehydrogenase"/>
    <property type="match status" value="1"/>
</dbReference>
<organism evidence="6 7">
    <name type="scientific">Rubripirellula tenax</name>
    <dbReference type="NCBI Taxonomy" id="2528015"/>
    <lineage>
        <taxon>Bacteria</taxon>
        <taxon>Pseudomonadati</taxon>
        <taxon>Planctomycetota</taxon>
        <taxon>Planctomycetia</taxon>
        <taxon>Pirellulales</taxon>
        <taxon>Pirellulaceae</taxon>
        <taxon>Rubripirellula</taxon>
    </lineage>
</organism>
<keyword evidence="3 4" id="KW-0408">Iron</keyword>
<dbReference type="GO" id="GO:0020037">
    <property type="term" value="F:heme binding"/>
    <property type="evidence" value="ECO:0007669"/>
    <property type="project" value="InterPro"/>
</dbReference>
<dbReference type="Gene3D" id="2.120.10.30">
    <property type="entry name" value="TolB, C-terminal domain"/>
    <property type="match status" value="1"/>
</dbReference>
<evidence type="ECO:0000259" key="5">
    <source>
        <dbReference type="PROSITE" id="PS51007"/>
    </source>
</evidence>
<dbReference type="InterPro" id="IPR016024">
    <property type="entry name" value="ARM-type_fold"/>
</dbReference>
<proteinExistence type="predicted"/>
<dbReference type="Proteomes" id="UP000318288">
    <property type="component" value="Unassembled WGS sequence"/>
</dbReference>
<evidence type="ECO:0000313" key="7">
    <source>
        <dbReference type="Proteomes" id="UP000318288"/>
    </source>
</evidence>